<proteinExistence type="predicted"/>
<accession>A0A1G2BMS3</accession>
<dbReference type="InterPro" id="IPR009061">
    <property type="entry name" value="DNA-bd_dom_put_sf"/>
</dbReference>
<dbReference type="AlphaFoldDB" id="A0A1G2BMS3"/>
<protein>
    <recommendedName>
        <fullName evidence="1">Helix-turn-helix domain-containing protein</fullName>
    </recommendedName>
</protein>
<name>A0A1G2BMS3_9BACT</name>
<dbReference type="InterPro" id="IPR041657">
    <property type="entry name" value="HTH_17"/>
</dbReference>
<evidence type="ECO:0000313" key="2">
    <source>
        <dbReference type="EMBL" id="OGY89577.1"/>
    </source>
</evidence>
<organism evidence="2 3">
    <name type="scientific">Candidatus Komeilibacteria bacterium RIFCSPHIGHO2_01_FULL_52_14</name>
    <dbReference type="NCBI Taxonomy" id="1798549"/>
    <lineage>
        <taxon>Bacteria</taxon>
        <taxon>Candidatus Komeiliibacteriota</taxon>
    </lineage>
</organism>
<dbReference type="EMBL" id="MHKK01000030">
    <property type="protein sequence ID" value="OGY89577.1"/>
    <property type="molecule type" value="Genomic_DNA"/>
</dbReference>
<dbReference type="Pfam" id="PF12728">
    <property type="entry name" value="HTH_17"/>
    <property type="match status" value="1"/>
</dbReference>
<evidence type="ECO:0000313" key="3">
    <source>
        <dbReference type="Proteomes" id="UP000177817"/>
    </source>
</evidence>
<dbReference type="Gene3D" id="1.10.1660.10">
    <property type="match status" value="1"/>
</dbReference>
<gene>
    <name evidence="2" type="ORF">A2677_03935</name>
</gene>
<feature type="domain" description="Helix-turn-helix" evidence="1">
    <location>
        <begin position="10"/>
        <end position="58"/>
    </location>
</feature>
<dbReference type="SUPFAM" id="SSF46955">
    <property type="entry name" value="Putative DNA-binding domain"/>
    <property type="match status" value="1"/>
</dbReference>
<dbReference type="GO" id="GO:0003677">
    <property type="term" value="F:DNA binding"/>
    <property type="evidence" value="ECO:0007669"/>
    <property type="project" value="InterPro"/>
</dbReference>
<comment type="caution">
    <text evidence="2">The sequence shown here is derived from an EMBL/GenBank/DDBJ whole genome shotgun (WGS) entry which is preliminary data.</text>
</comment>
<evidence type="ECO:0000259" key="1">
    <source>
        <dbReference type="Pfam" id="PF12728"/>
    </source>
</evidence>
<sequence length="197" mass="23336">MERQNEQLVGIQEASKLLHCHPNTLRQWERKGIVHAVRFGVRKDRRYRLQELQALIQGKVKVEKTIYTGSQDFRHYFLTTLGRLKKGDHYWAFAFNTEYFDSSIRRLLADVHKQLAKRNVEDRALCRKENFQIIQKTYQDNANIKLKAVAHDIPTGIVILKDRVTFLLWGSVPAIFEIKNSDVVEMYHQYFKELWSS</sequence>
<dbReference type="Proteomes" id="UP000177817">
    <property type="component" value="Unassembled WGS sequence"/>
</dbReference>
<reference evidence="2 3" key="1">
    <citation type="journal article" date="2016" name="Nat. Commun.">
        <title>Thousands of microbial genomes shed light on interconnected biogeochemical processes in an aquifer system.</title>
        <authorList>
            <person name="Anantharaman K."/>
            <person name="Brown C.T."/>
            <person name="Hug L.A."/>
            <person name="Sharon I."/>
            <person name="Castelle C.J."/>
            <person name="Probst A.J."/>
            <person name="Thomas B.C."/>
            <person name="Singh A."/>
            <person name="Wilkins M.J."/>
            <person name="Karaoz U."/>
            <person name="Brodie E.L."/>
            <person name="Williams K.H."/>
            <person name="Hubbard S.S."/>
            <person name="Banfield J.F."/>
        </authorList>
    </citation>
    <scope>NUCLEOTIDE SEQUENCE [LARGE SCALE GENOMIC DNA]</scope>
</reference>
<dbReference type="GO" id="GO:0006355">
    <property type="term" value="P:regulation of DNA-templated transcription"/>
    <property type="evidence" value="ECO:0007669"/>
    <property type="project" value="InterPro"/>
</dbReference>